<organism evidence="1 2">
    <name type="scientific">Fusarium solani subsp. cucurbitae</name>
    <name type="common">Neocosmosporum cucurbitae</name>
    <dbReference type="NCBI Taxonomy" id="2747967"/>
    <lineage>
        <taxon>Eukaryota</taxon>
        <taxon>Fungi</taxon>
        <taxon>Dikarya</taxon>
        <taxon>Ascomycota</taxon>
        <taxon>Pezizomycotina</taxon>
        <taxon>Sordariomycetes</taxon>
        <taxon>Hypocreomycetidae</taxon>
        <taxon>Hypocreales</taxon>
        <taxon>Nectriaceae</taxon>
        <taxon>Fusarium</taxon>
        <taxon>Fusarium solani species complex</taxon>
    </lineage>
</organism>
<accession>A0ACD3YL39</accession>
<reference evidence="1" key="1">
    <citation type="submission" date="2021-11" db="EMBL/GenBank/DDBJ databases">
        <title>Fusarium solani-melongenae Genome sequencing and assembly.</title>
        <authorList>
            <person name="Xie S."/>
            <person name="Huang L."/>
            <person name="Zhang X."/>
        </authorList>
    </citation>
    <scope>NUCLEOTIDE SEQUENCE</scope>
    <source>
        <strain evidence="1">CRI 24-3</strain>
    </source>
</reference>
<sequence length="176" mass="19606">MVLGIDILRPGILEAHCETSKDSPFGRVESGHLLIKAPLFKATLTCSWDSTPEDIKYEVAVAEDDEKEEPWVSDNFTADCLLSVKKDNALRAYDSDNLEYMTDPTSFTATAWVMWLGTGALVLGQDPDSEAFQRLGYLDTSGVDDSDDEEEVSSPNDDPERWTNSLQGKMMQFQLV</sequence>
<dbReference type="Proteomes" id="UP000830768">
    <property type="component" value="Chromosome 1"/>
</dbReference>
<name>A0ACD3YL39_FUSSC</name>
<keyword evidence="2" id="KW-1185">Reference proteome</keyword>
<dbReference type="EMBL" id="CP090030">
    <property type="protein sequence ID" value="UPK89647.1"/>
    <property type="molecule type" value="Genomic_DNA"/>
</dbReference>
<evidence type="ECO:0000313" key="1">
    <source>
        <dbReference type="EMBL" id="UPK89647.1"/>
    </source>
</evidence>
<evidence type="ECO:0000313" key="2">
    <source>
        <dbReference type="Proteomes" id="UP000830768"/>
    </source>
</evidence>
<proteinExistence type="predicted"/>
<protein>
    <submittedName>
        <fullName evidence="1">Uncharacterized protein</fullName>
    </submittedName>
</protein>
<gene>
    <name evidence="1" type="ORF">LCI18_000582</name>
</gene>